<protein>
    <submittedName>
        <fullName evidence="3">Nitrate reductase molybdenum cofactor assembly chaperone</fullName>
    </submittedName>
</protein>
<evidence type="ECO:0000256" key="2">
    <source>
        <dbReference type="SAM" id="MobiDB-lite"/>
    </source>
</evidence>
<evidence type="ECO:0000313" key="4">
    <source>
        <dbReference type="Proteomes" id="UP001164693"/>
    </source>
</evidence>
<evidence type="ECO:0000256" key="1">
    <source>
        <dbReference type="ARBA" id="ARBA00023063"/>
    </source>
</evidence>
<reference evidence="3" key="1">
    <citation type="submission" date="2022-05" db="EMBL/GenBank/DDBJ databases">
        <title>Jatrophihabitans sp. SB3-54 whole genome sequence.</title>
        <authorList>
            <person name="Suh M.K."/>
            <person name="Eom M.K."/>
            <person name="Kim J.S."/>
            <person name="Kim H.S."/>
            <person name="Do H.E."/>
            <person name="Shin Y.K."/>
            <person name="Lee J.-S."/>
        </authorList>
    </citation>
    <scope>NUCLEOTIDE SEQUENCE</scope>
    <source>
        <strain evidence="3">SB3-54</strain>
    </source>
</reference>
<dbReference type="RefSeq" id="WP_269445246.1">
    <property type="nucleotide sequence ID" value="NZ_CP097463.1"/>
</dbReference>
<keyword evidence="1" id="KW-0534">Nitrate assimilation</keyword>
<dbReference type="InterPro" id="IPR003765">
    <property type="entry name" value="NO3_reductase_chaperone_NarJ"/>
</dbReference>
<feature type="region of interest" description="Disordered" evidence="2">
    <location>
        <begin position="185"/>
        <end position="207"/>
    </location>
</feature>
<dbReference type="Proteomes" id="UP001164693">
    <property type="component" value="Chromosome"/>
</dbReference>
<accession>A0ABY7K512</accession>
<dbReference type="SUPFAM" id="SSF89155">
    <property type="entry name" value="TorD-like"/>
    <property type="match status" value="1"/>
</dbReference>
<name>A0ABY7K512_9ACTN</name>
<dbReference type="PANTHER" id="PTHR43680">
    <property type="entry name" value="NITRATE REDUCTASE MOLYBDENUM COFACTOR ASSEMBLY CHAPERONE"/>
    <property type="match status" value="1"/>
</dbReference>
<gene>
    <name evidence="3" type="primary">narJ</name>
    <name evidence="3" type="ORF">M6B22_08045</name>
</gene>
<keyword evidence="4" id="KW-1185">Reference proteome</keyword>
<dbReference type="Pfam" id="PF02613">
    <property type="entry name" value="Nitrate_red_del"/>
    <property type="match status" value="1"/>
</dbReference>
<dbReference type="NCBIfam" id="TIGR00684">
    <property type="entry name" value="narJ"/>
    <property type="match status" value="1"/>
</dbReference>
<dbReference type="InterPro" id="IPR020945">
    <property type="entry name" value="DMSO/NO3_reduct_chaperone"/>
</dbReference>
<dbReference type="InterPro" id="IPR036411">
    <property type="entry name" value="TorD-like_sf"/>
</dbReference>
<dbReference type="PANTHER" id="PTHR43680:SF2">
    <property type="entry name" value="NITRATE REDUCTASE MOLYBDENUM COFACTOR ASSEMBLY CHAPERONE NARJ"/>
    <property type="match status" value="1"/>
</dbReference>
<dbReference type="EMBL" id="CP097463">
    <property type="protein sequence ID" value="WAX58702.1"/>
    <property type="molecule type" value="Genomic_DNA"/>
</dbReference>
<evidence type="ECO:0000313" key="3">
    <source>
        <dbReference type="EMBL" id="WAX58702.1"/>
    </source>
</evidence>
<organism evidence="3 4">
    <name type="scientific">Jatrophihabitans cynanchi</name>
    <dbReference type="NCBI Taxonomy" id="2944128"/>
    <lineage>
        <taxon>Bacteria</taxon>
        <taxon>Bacillati</taxon>
        <taxon>Actinomycetota</taxon>
        <taxon>Actinomycetes</taxon>
        <taxon>Jatrophihabitantales</taxon>
        <taxon>Jatrophihabitantaceae</taxon>
        <taxon>Jatrophihabitans</taxon>
    </lineage>
</organism>
<sequence length="207" mass="22468">MTSELDRSRALQAAALCLDYPDETLLGRLELLRAAAHALPGAVGAGLARFVGHLADTDPAELARDYVDTFDLRRRTCLHLTYYAYGDTRKRGMALLRFTHAYREADIVIADGELPDHLAVVCEVAARQPGVGLRLIAENRAGVELLRMALADAGSPYVDVLDVIRAVLPEPAPRDLDRALALARSGPPAEEVGLEPFAPPEYMGAQR</sequence>
<proteinExistence type="predicted"/>
<dbReference type="Gene3D" id="1.10.3480.10">
    <property type="entry name" value="TorD-like"/>
    <property type="match status" value="1"/>
</dbReference>